<feature type="region of interest" description="Disordered" evidence="1">
    <location>
        <begin position="357"/>
        <end position="408"/>
    </location>
</feature>
<evidence type="ECO:0000256" key="1">
    <source>
        <dbReference type="SAM" id="MobiDB-lite"/>
    </source>
</evidence>
<evidence type="ECO:0000313" key="2">
    <source>
        <dbReference type="EMBL" id="KAJ8869703.1"/>
    </source>
</evidence>
<keyword evidence="3" id="KW-1185">Reference proteome</keyword>
<comment type="caution">
    <text evidence="2">The sequence shown here is derived from an EMBL/GenBank/DDBJ whole genome shotgun (WGS) entry which is preliminary data.</text>
</comment>
<gene>
    <name evidence="2" type="ORF">PR048_028698</name>
</gene>
<dbReference type="Proteomes" id="UP001159363">
    <property type="component" value="Chromosome 12"/>
</dbReference>
<dbReference type="EMBL" id="JARBHB010000013">
    <property type="protein sequence ID" value="KAJ8869703.1"/>
    <property type="molecule type" value="Genomic_DNA"/>
</dbReference>
<organism evidence="2 3">
    <name type="scientific">Dryococelus australis</name>
    <dbReference type="NCBI Taxonomy" id="614101"/>
    <lineage>
        <taxon>Eukaryota</taxon>
        <taxon>Metazoa</taxon>
        <taxon>Ecdysozoa</taxon>
        <taxon>Arthropoda</taxon>
        <taxon>Hexapoda</taxon>
        <taxon>Insecta</taxon>
        <taxon>Pterygota</taxon>
        <taxon>Neoptera</taxon>
        <taxon>Polyneoptera</taxon>
        <taxon>Phasmatodea</taxon>
        <taxon>Verophasmatodea</taxon>
        <taxon>Anareolatae</taxon>
        <taxon>Phasmatidae</taxon>
        <taxon>Eurycanthinae</taxon>
        <taxon>Dryococelus</taxon>
    </lineage>
</organism>
<feature type="region of interest" description="Disordered" evidence="1">
    <location>
        <begin position="243"/>
        <end position="262"/>
    </location>
</feature>
<reference evidence="2 3" key="1">
    <citation type="submission" date="2023-02" db="EMBL/GenBank/DDBJ databases">
        <title>LHISI_Scaffold_Assembly.</title>
        <authorList>
            <person name="Stuart O.P."/>
            <person name="Cleave R."/>
            <person name="Magrath M.J.L."/>
            <person name="Mikheyev A.S."/>
        </authorList>
    </citation>
    <scope>NUCLEOTIDE SEQUENCE [LARGE SCALE GENOMIC DNA]</scope>
    <source>
        <strain evidence="2">Daus_M_001</strain>
        <tissue evidence="2">Leg muscle</tissue>
    </source>
</reference>
<evidence type="ECO:0000313" key="3">
    <source>
        <dbReference type="Proteomes" id="UP001159363"/>
    </source>
</evidence>
<proteinExistence type="predicted"/>
<feature type="region of interest" description="Disordered" evidence="1">
    <location>
        <begin position="211"/>
        <end position="232"/>
    </location>
</feature>
<feature type="compositionally biased region" description="Basic and acidic residues" evidence="1">
    <location>
        <begin position="378"/>
        <end position="398"/>
    </location>
</feature>
<feature type="region of interest" description="Disordered" evidence="1">
    <location>
        <begin position="39"/>
        <end position="60"/>
    </location>
</feature>
<name>A0ABQ9GBS2_9NEOP</name>
<protein>
    <submittedName>
        <fullName evidence="2">Uncharacterized protein</fullName>
    </submittedName>
</protein>
<feature type="compositionally biased region" description="Basic and acidic residues" evidence="1">
    <location>
        <begin position="41"/>
        <end position="58"/>
    </location>
</feature>
<sequence length="445" mass="50716">MPVDGNSASMTPYPVIPTFMPEIANTFVAAQVTEWNGGRRTRQEVKRSQDDRGRRESLEDGTLSATIGWAKLRRRPVGHLNYVTAKSLAVSHTKSDNIMLLKHCPRLTTITRLEPLAFEIPQERNSSSQGLRSSYQLRLPTKTNYVVRSTGLQVMVKANVTCDKLQFFKQICYYSRQRQRVYEPDKERLCGHYTCFIIGSMRVIEVNMEQRRNERAGETGDPPENPPTSGIVRHDSHIVQSKWEDNVQKTSTRRASPESPLPLPERVGLFSSVVTAAESGCGESCSAPPTVHFNQKDPHLQQLRIAVRRTIRNMTLPTEEDGWKLRGGEIIRHVRKISEGLRWAAANELWVRVPESHAAGSASVTRTHTKKNQVTRPSEGERQGRPPREAPRNVTSREPRRHNYTSNVFENSPVHLPMYTRRSKVVSIELKIRRIWSICTKKLNQ</sequence>
<accession>A0ABQ9GBS2</accession>